<evidence type="ECO:0000313" key="2">
    <source>
        <dbReference type="Proteomes" id="UP001415857"/>
    </source>
</evidence>
<dbReference type="EMBL" id="JBBPBK010000014">
    <property type="protein sequence ID" value="KAK9269816.1"/>
    <property type="molecule type" value="Genomic_DNA"/>
</dbReference>
<reference evidence="1 2" key="1">
    <citation type="journal article" date="2024" name="Plant J.">
        <title>Genome sequences and population genomics reveal climatic adaptation and genomic divergence between two closely related sweetgum species.</title>
        <authorList>
            <person name="Xu W.Q."/>
            <person name="Ren C.Q."/>
            <person name="Zhang X.Y."/>
            <person name="Comes H.P."/>
            <person name="Liu X.H."/>
            <person name="Li Y.G."/>
            <person name="Kettle C.J."/>
            <person name="Jalonen R."/>
            <person name="Gaisberger H."/>
            <person name="Ma Y.Z."/>
            <person name="Qiu Y.X."/>
        </authorList>
    </citation>
    <scope>NUCLEOTIDE SEQUENCE [LARGE SCALE GENOMIC DNA]</scope>
    <source>
        <strain evidence="1">Hangzhou</strain>
    </source>
</reference>
<name>A0AAP0NCP7_LIQFO</name>
<dbReference type="PANTHER" id="PTHR34950:SF8">
    <property type="entry name" value="TPX2 C-TERMINAL DOMAIN-CONTAINING PROTEIN"/>
    <property type="match status" value="1"/>
</dbReference>
<dbReference type="AlphaFoldDB" id="A0AAP0NCP7"/>
<dbReference type="PANTHER" id="PTHR34950">
    <property type="entry name" value="OS04G0457400 PROTEIN"/>
    <property type="match status" value="1"/>
</dbReference>
<organism evidence="1 2">
    <name type="scientific">Liquidambar formosana</name>
    <name type="common">Formosan gum</name>
    <dbReference type="NCBI Taxonomy" id="63359"/>
    <lineage>
        <taxon>Eukaryota</taxon>
        <taxon>Viridiplantae</taxon>
        <taxon>Streptophyta</taxon>
        <taxon>Embryophyta</taxon>
        <taxon>Tracheophyta</taxon>
        <taxon>Spermatophyta</taxon>
        <taxon>Magnoliopsida</taxon>
        <taxon>eudicotyledons</taxon>
        <taxon>Gunneridae</taxon>
        <taxon>Pentapetalae</taxon>
        <taxon>Saxifragales</taxon>
        <taxon>Altingiaceae</taxon>
        <taxon>Liquidambar</taxon>
    </lineage>
</organism>
<proteinExistence type="predicted"/>
<evidence type="ECO:0000313" key="1">
    <source>
        <dbReference type="EMBL" id="KAK9269816.1"/>
    </source>
</evidence>
<sequence>MASVGAGFAEVYMMRKLHKEKMKRTEKERSEREVSHVDGESKVPGGCFFSMFKKIHPNDVSSADVAGEQAGKFGHVKICLIYFTLYEKSEASLERFHAIPSTLSTCSPAIRNNTDVFGLILNESSKRKWSTNGLQETID</sequence>
<protein>
    <submittedName>
        <fullName evidence="1">Uncharacterized protein</fullName>
    </submittedName>
</protein>
<accession>A0AAP0NCP7</accession>
<keyword evidence="2" id="KW-1185">Reference proteome</keyword>
<dbReference type="Proteomes" id="UP001415857">
    <property type="component" value="Unassembled WGS sequence"/>
</dbReference>
<comment type="caution">
    <text evidence="1">The sequence shown here is derived from an EMBL/GenBank/DDBJ whole genome shotgun (WGS) entry which is preliminary data.</text>
</comment>
<gene>
    <name evidence="1" type="ORF">L1049_025389</name>
</gene>